<evidence type="ECO:0000313" key="3">
    <source>
        <dbReference type="Proteomes" id="UP000094936"/>
    </source>
</evidence>
<evidence type="ECO:0000313" key="2">
    <source>
        <dbReference type="EMBL" id="ODA31227.1"/>
    </source>
</evidence>
<sequence length="179" mass="19691">MKKAVVTLGVAIALTGCSSSSLSKANGSGAVALPTFVEGRNEFDKNFPCQSISIDFIVLGSTDSKVESASFYVKPGEDYALNTDIAPGKYEVVKYRCRAKSGWVINDKPYIEEPVSFKLSIAENEIKIPSFAFFGKETRKYGQSYFNHGLESFVDSSKKIKIKQSLVNQAESLGWYIDL</sequence>
<comment type="caution">
    <text evidence="2">The sequence shown here is derived from an EMBL/GenBank/DDBJ whole genome shotgun (WGS) entry which is preliminary data.</text>
</comment>
<keyword evidence="3" id="KW-1185">Reference proteome</keyword>
<dbReference type="RefSeq" id="WP_068904726.1">
    <property type="nucleotide sequence ID" value="NZ_JBHUIF010000029.1"/>
</dbReference>
<dbReference type="EMBL" id="LYBM01000039">
    <property type="protein sequence ID" value="ODA31227.1"/>
    <property type="molecule type" value="Genomic_DNA"/>
</dbReference>
<dbReference type="PROSITE" id="PS51257">
    <property type="entry name" value="PROKAR_LIPOPROTEIN"/>
    <property type="match status" value="1"/>
</dbReference>
<accession>A0A1C3ED92</accession>
<feature type="signal peptide" evidence="1">
    <location>
        <begin position="1"/>
        <end position="25"/>
    </location>
</feature>
<name>A0A1C3ED92_9GAMM</name>
<proteinExistence type="predicted"/>
<dbReference type="OrthoDB" id="5865890at2"/>
<evidence type="ECO:0008006" key="4">
    <source>
        <dbReference type="Google" id="ProtNLM"/>
    </source>
</evidence>
<keyword evidence="1" id="KW-0732">Signal</keyword>
<feature type="chain" id="PRO_5008672977" description="DUF2846 domain-containing protein" evidence="1">
    <location>
        <begin position="26"/>
        <end position="179"/>
    </location>
</feature>
<dbReference type="Proteomes" id="UP000094936">
    <property type="component" value="Unassembled WGS sequence"/>
</dbReference>
<evidence type="ECO:0000256" key="1">
    <source>
        <dbReference type="SAM" id="SignalP"/>
    </source>
</evidence>
<dbReference type="AlphaFoldDB" id="A0A1C3ED92"/>
<protein>
    <recommendedName>
        <fullName evidence="4">DUF2846 domain-containing protein</fullName>
    </recommendedName>
</protein>
<reference evidence="2 3" key="1">
    <citation type="submission" date="2016-05" db="EMBL/GenBank/DDBJ databases">
        <title>Genomic Taxonomy of the Vibrionaceae.</title>
        <authorList>
            <person name="Gomez-Gil B."/>
            <person name="Enciso-Ibarra J."/>
        </authorList>
    </citation>
    <scope>NUCLEOTIDE SEQUENCE [LARGE SCALE GENOMIC DNA]</scope>
    <source>
        <strain evidence="2 3">CAIM 1920</strain>
    </source>
</reference>
<gene>
    <name evidence="2" type="ORF">A8L45_17860</name>
</gene>
<organism evidence="2 3">
    <name type="scientific">Veronia pacifica</name>
    <dbReference type="NCBI Taxonomy" id="1080227"/>
    <lineage>
        <taxon>Bacteria</taxon>
        <taxon>Pseudomonadati</taxon>
        <taxon>Pseudomonadota</taxon>
        <taxon>Gammaproteobacteria</taxon>
        <taxon>Vibrionales</taxon>
        <taxon>Vibrionaceae</taxon>
        <taxon>Veronia</taxon>
    </lineage>
</organism>